<dbReference type="PANTHER" id="PTHR46529">
    <property type="entry name" value="TRNA WYBUTOSINE-SYNTHESIZING PROTEIN 4"/>
    <property type="match status" value="1"/>
</dbReference>
<dbReference type="AlphaFoldDB" id="A0A7R9I722"/>
<keyword evidence="2" id="KW-0949">S-adenosyl-L-methionine</keyword>
<gene>
    <name evidence="3" type="ORF">TBIB3V08_LOCUS12333</name>
</gene>
<dbReference type="Pfam" id="PF24681">
    <property type="entry name" value="Kelch_KLHDC2_KLHL20_DRC7"/>
    <property type="match status" value="1"/>
</dbReference>
<comment type="similarity">
    <text evidence="1">Belongs to the methyltransferase superfamily. LCMT family.</text>
</comment>
<dbReference type="InterPro" id="IPR015915">
    <property type="entry name" value="Kelch-typ_b-propeller"/>
</dbReference>
<dbReference type="EMBL" id="OD573421">
    <property type="protein sequence ID" value="CAD7450062.1"/>
    <property type="molecule type" value="Genomic_DNA"/>
</dbReference>
<dbReference type="GO" id="GO:0008175">
    <property type="term" value="F:tRNA methyltransferase activity"/>
    <property type="evidence" value="ECO:0007669"/>
    <property type="project" value="TreeGrafter"/>
</dbReference>
<organism evidence="3">
    <name type="scientific">Timema bartmani</name>
    <dbReference type="NCBI Taxonomy" id="61472"/>
    <lineage>
        <taxon>Eukaryota</taxon>
        <taxon>Metazoa</taxon>
        <taxon>Ecdysozoa</taxon>
        <taxon>Arthropoda</taxon>
        <taxon>Hexapoda</taxon>
        <taxon>Insecta</taxon>
        <taxon>Pterygota</taxon>
        <taxon>Neoptera</taxon>
        <taxon>Polyneoptera</taxon>
        <taxon>Phasmatodea</taxon>
        <taxon>Timematodea</taxon>
        <taxon>Timematoidea</taxon>
        <taxon>Timematidae</taxon>
        <taxon>Timema</taxon>
    </lineage>
</organism>
<dbReference type="InterPro" id="IPR011043">
    <property type="entry name" value="Gal_Oxase/kelch_b-propeller"/>
</dbReference>
<dbReference type="Gene3D" id="2.120.10.80">
    <property type="entry name" value="Kelch-type beta propeller"/>
    <property type="match status" value="1"/>
</dbReference>
<proteinExistence type="inferred from homology"/>
<reference evidence="3" key="1">
    <citation type="submission" date="2020-11" db="EMBL/GenBank/DDBJ databases">
        <authorList>
            <person name="Tran Van P."/>
        </authorList>
    </citation>
    <scope>NUCLEOTIDE SEQUENCE</scope>
</reference>
<protein>
    <submittedName>
        <fullName evidence="3">Uncharacterized protein</fullName>
    </submittedName>
</protein>
<evidence type="ECO:0000313" key="3">
    <source>
        <dbReference type="EMBL" id="CAD7450062.1"/>
    </source>
</evidence>
<evidence type="ECO:0000256" key="2">
    <source>
        <dbReference type="ARBA" id="ARBA00022691"/>
    </source>
</evidence>
<sequence>MKMKYVAKTGRVSKKEMREADNSKCVSGGAVIGERIEALEDVWILDVCAEETCRRVEKWPGRDWPRARFSHGATPSSSHTRMFVTGGLCQHLTPLCDVWSFDLAKEVWHELNVVMLPRYGHTASVVDGSLILLGGVNTLAGSQPGICIIDVATSACVEYALPAQDPERPIMLHNHSTLLSSDSSTIQVIGGGGNCFSFGTAFNRSGLSLDLRGLLGASEEHSSHCFHWTERNTAHTAATGQRGTQLTLYTAATGQRGTQLTLLPLDREEHSSHSTLLPLDREEHSSHPTLLPLDREEHTGLYAAHWTSSIFSWTLSGTLDQLNIQLDSKRHTGPAQYSAGLYAAHWTSSIFSWTLSGTLD</sequence>
<dbReference type="PANTHER" id="PTHR46529:SF1">
    <property type="entry name" value="TRNA WYBUTOSINE-SYNTHESIZING PROTEIN 4"/>
    <property type="match status" value="1"/>
</dbReference>
<evidence type="ECO:0000256" key="1">
    <source>
        <dbReference type="ARBA" id="ARBA00010703"/>
    </source>
</evidence>
<dbReference type="GO" id="GO:0030488">
    <property type="term" value="P:tRNA methylation"/>
    <property type="evidence" value="ECO:0007669"/>
    <property type="project" value="TreeGrafter"/>
</dbReference>
<accession>A0A7R9I722</accession>
<dbReference type="SUPFAM" id="SSF50965">
    <property type="entry name" value="Galactose oxidase, central domain"/>
    <property type="match status" value="1"/>
</dbReference>
<dbReference type="GO" id="GO:0031591">
    <property type="term" value="P:wybutosine biosynthetic process"/>
    <property type="evidence" value="ECO:0007669"/>
    <property type="project" value="TreeGrafter"/>
</dbReference>
<name>A0A7R9I722_9NEOP</name>